<protein>
    <submittedName>
        <fullName evidence="1">Uncharacterized protein</fullName>
    </submittedName>
</protein>
<proteinExistence type="predicted"/>
<accession>A0ABQ8S591</accession>
<sequence length="370" mass="42626">MAKSKPVKKYYFQKKWEYDYFVVEEDERIAYLLCPIQFISTRHFNIKRHFNKAHIKNNGIDKLSEKMAWHSFKTVCSKFLGNSKADNYIVLLETMVRAYDKMSRVNKETGCSSINGTSTNDGPVKRKLQGRRKTTVPISDYESDEIELDTDYDVSGVRFIFTDSESDMEKKTKSVKLMLKAHSYMTSLTCEMIFPNQKECMLEITSSLQVGYITPYCILCKNLCSSIEKEVYEKANVEAVPGNVGIQVKDKLGQVLDKNEEYMCSIANVLCGEKFSFGENESNLKSSDIFCFTDKSFVSVSKCQAITKEVPNSSQIFMIFEHQKKQQVRLNLLQLSLNFGEHPVHNRKLSHVKEAKVEQLNSTLEFEKFL</sequence>
<reference evidence="1 2" key="1">
    <citation type="journal article" date="2022" name="Allergy">
        <title>Genome assembly and annotation of Periplaneta americana reveal a comprehensive cockroach allergen profile.</title>
        <authorList>
            <person name="Wang L."/>
            <person name="Xiong Q."/>
            <person name="Saelim N."/>
            <person name="Wang L."/>
            <person name="Nong W."/>
            <person name="Wan A.T."/>
            <person name="Shi M."/>
            <person name="Liu X."/>
            <person name="Cao Q."/>
            <person name="Hui J.H.L."/>
            <person name="Sookrung N."/>
            <person name="Leung T.F."/>
            <person name="Tungtrongchitr A."/>
            <person name="Tsui S.K.W."/>
        </authorList>
    </citation>
    <scope>NUCLEOTIDE SEQUENCE [LARGE SCALE GENOMIC DNA]</scope>
    <source>
        <strain evidence="1">PWHHKU_190912</strain>
    </source>
</reference>
<evidence type="ECO:0000313" key="1">
    <source>
        <dbReference type="EMBL" id="KAJ4429193.1"/>
    </source>
</evidence>
<evidence type="ECO:0000313" key="2">
    <source>
        <dbReference type="Proteomes" id="UP001148838"/>
    </source>
</evidence>
<comment type="caution">
    <text evidence="1">The sequence shown here is derived from an EMBL/GenBank/DDBJ whole genome shotgun (WGS) entry which is preliminary data.</text>
</comment>
<keyword evidence="2" id="KW-1185">Reference proteome</keyword>
<name>A0ABQ8S591_PERAM</name>
<gene>
    <name evidence="1" type="ORF">ANN_26196</name>
</gene>
<dbReference type="Proteomes" id="UP001148838">
    <property type="component" value="Unassembled WGS sequence"/>
</dbReference>
<dbReference type="EMBL" id="JAJSOF020000036">
    <property type="protein sequence ID" value="KAJ4429193.1"/>
    <property type="molecule type" value="Genomic_DNA"/>
</dbReference>
<organism evidence="1 2">
    <name type="scientific">Periplaneta americana</name>
    <name type="common">American cockroach</name>
    <name type="synonym">Blatta americana</name>
    <dbReference type="NCBI Taxonomy" id="6978"/>
    <lineage>
        <taxon>Eukaryota</taxon>
        <taxon>Metazoa</taxon>
        <taxon>Ecdysozoa</taxon>
        <taxon>Arthropoda</taxon>
        <taxon>Hexapoda</taxon>
        <taxon>Insecta</taxon>
        <taxon>Pterygota</taxon>
        <taxon>Neoptera</taxon>
        <taxon>Polyneoptera</taxon>
        <taxon>Dictyoptera</taxon>
        <taxon>Blattodea</taxon>
        <taxon>Blattoidea</taxon>
        <taxon>Blattidae</taxon>
        <taxon>Blattinae</taxon>
        <taxon>Periplaneta</taxon>
    </lineage>
</organism>